<evidence type="ECO:0000313" key="2">
    <source>
        <dbReference type="Proteomes" id="UP001207468"/>
    </source>
</evidence>
<comment type="caution">
    <text evidence="1">The sequence shown here is derived from an EMBL/GenBank/DDBJ whole genome shotgun (WGS) entry which is preliminary data.</text>
</comment>
<name>A0ACC0U4C8_9AGAM</name>
<evidence type="ECO:0000313" key="1">
    <source>
        <dbReference type="EMBL" id="KAI9460703.1"/>
    </source>
</evidence>
<reference evidence="1" key="1">
    <citation type="submission" date="2021-03" db="EMBL/GenBank/DDBJ databases">
        <title>Evolutionary priming and transition to the ectomycorrhizal habit in an iconic lineage of mushroom-forming fungi: is preadaptation a requirement?</title>
        <authorList>
            <consortium name="DOE Joint Genome Institute"/>
            <person name="Looney B.P."/>
            <person name="Miyauchi S."/>
            <person name="Morin E."/>
            <person name="Drula E."/>
            <person name="Courty P.E."/>
            <person name="Chicoki N."/>
            <person name="Fauchery L."/>
            <person name="Kohler A."/>
            <person name="Kuo A."/>
            <person name="LaButti K."/>
            <person name="Pangilinan J."/>
            <person name="Lipzen A."/>
            <person name="Riley R."/>
            <person name="Andreopoulos W."/>
            <person name="He G."/>
            <person name="Johnson J."/>
            <person name="Barry K.W."/>
            <person name="Grigoriev I.V."/>
            <person name="Nagy L."/>
            <person name="Hibbett D."/>
            <person name="Henrissat B."/>
            <person name="Matheny P.B."/>
            <person name="Labbe J."/>
            <person name="Martin A.F."/>
        </authorList>
    </citation>
    <scope>NUCLEOTIDE SEQUENCE</scope>
    <source>
        <strain evidence="1">BPL698</strain>
    </source>
</reference>
<accession>A0ACC0U4C8</accession>
<dbReference type="EMBL" id="JAGFNK010000185">
    <property type="protein sequence ID" value="KAI9460703.1"/>
    <property type="molecule type" value="Genomic_DNA"/>
</dbReference>
<gene>
    <name evidence="1" type="ORF">F5148DRAFT_253080</name>
</gene>
<dbReference type="Proteomes" id="UP001207468">
    <property type="component" value="Unassembled WGS sequence"/>
</dbReference>
<keyword evidence="2" id="KW-1185">Reference proteome</keyword>
<sequence>MSFRLRLRRLRHQVSLPLVAVTDMLLSCTPRLSTPVVGPSSCLMIGKDAIHLREVSSRERDHSRVSIDILSDDALVEIFDFYANNWNARISEWHTLVHVCRRWRFIVFASPRRLNLRLEYAGKRPMSRMLDIWPVLPVAITRHSWGPLTLDPSCGNIAVALNSEHYNRICEIHLYHIPNPHWKRLAAVMQKSFPELTHLGISVEAPVVPISDSFLGGSVPRLRELWLRSSPFPGLQNLLLSTNNLVVLSIWDVPSSRYTSPQAIVAALSMVPRLETLRLGFHFPTSHPDTTNRPLPPHARTFLSTLTKFDFDGTHEYLEDLLAHIDAPLLQDLSISFCMSLAFNVPQLHRFIGHTERLKTFDRAVVSTSYDSISISFPQQERAGNHRRQQLMVKIKRTVLNWRISSLAQVCSASFPLLSILERLEIEDRCDAFPLKSSWKSHQWLELLGPFTAVKSLHLSHGVASHVCEALGELTRGRMTEVLPALHSLSLEWHILPEHAQKAIGPFVVARWRCGRPVTVHHLES</sequence>
<protein>
    <submittedName>
        <fullName evidence="1">Uncharacterized protein</fullName>
    </submittedName>
</protein>
<proteinExistence type="predicted"/>
<organism evidence="1 2">
    <name type="scientific">Russula earlei</name>
    <dbReference type="NCBI Taxonomy" id="71964"/>
    <lineage>
        <taxon>Eukaryota</taxon>
        <taxon>Fungi</taxon>
        <taxon>Dikarya</taxon>
        <taxon>Basidiomycota</taxon>
        <taxon>Agaricomycotina</taxon>
        <taxon>Agaricomycetes</taxon>
        <taxon>Russulales</taxon>
        <taxon>Russulaceae</taxon>
        <taxon>Russula</taxon>
    </lineage>
</organism>